<organism evidence="3 4">
    <name type="scientific">Astatotilapia calliptera</name>
    <name type="common">Eastern happy</name>
    <name type="synonym">Chromis callipterus</name>
    <dbReference type="NCBI Taxonomy" id="8154"/>
    <lineage>
        <taxon>Eukaryota</taxon>
        <taxon>Metazoa</taxon>
        <taxon>Chordata</taxon>
        <taxon>Craniata</taxon>
        <taxon>Vertebrata</taxon>
        <taxon>Euteleostomi</taxon>
        <taxon>Actinopterygii</taxon>
        <taxon>Neopterygii</taxon>
        <taxon>Teleostei</taxon>
        <taxon>Neoteleostei</taxon>
        <taxon>Acanthomorphata</taxon>
        <taxon>Ovalentaria</taxon>
        <taxon>Cichlomorphae</taxon>
        <taxon>Cichliformes</taxon>
        <taxon>Cichlidae</taxon>
        <taxon>African cichlids</taxon>
        <taxon>Pseudocrenilabrinae</taxon>
        <taxon>Haplochromini</taxon>
        <taxon>Astatotilapia</taxon>
    </lineage>
</organism>
<keyword evidence="1" id="KW-0479">Metal-binding</keyword>
<dbReference type="AlphaFoldDB" id="A0AAX7VPE4"/>
<dbReference type="SUPFAM" id="SSF57756">
    <property type="entry name" value="Retrovirus zinc finger-like domains"/>
    <property type="match status" value="1"/>
</dbReference>
<dbReference type="GO" id="GO:0008270">
    <property type="term" value="F:zinc ion binding"/>
    <property type="evidence" value="ECO:0007669"/>
    <property type="project" value="UniProtKB-KW"/>
</dbReference>
<dbReference type="PANTHER" id="PTHR33198">
    <property type="entry name" value="ANK_REP_REGION DOMAIN-CONTAINING PROTEIN-RELATED"/>
    <property type="match status" value="1"/>
</dbReference>
<dbReference type="Pfam" id="PF00098">
    <property type="entry name" value="zf-CCHC"/>
    <property type="match status" value="1"/>
</dbReference>
<dbReference type="GeneTree" id="ENSGT00940000165756"/>
<keyword evidence="4" id="KW-1185">Reference proteome</keyword>
<feature type="domain" description="CCHC-type" evidence="2">
    <location>
        <begin position="193"/>
        <end position="206"/>
    </location>
</feature>
<name>A0AAX7VPE4_ASTCA</name>
<reference evidence="3 4" key="1">
    <citation type="submission" date="2018-05" db="EMBL/GenBank/DDBJ databases">
        <authorList>
            <person name="Datahose"/>
        </authorList>
    </citation>
    <scope>NUCLEOTIDE SEQUENCE</scope>
</reference>
<dbReference type="InterPro" id="IPR001878">
    <property type="entry name" value="Znf_CCHC"/>
</dbReference>
<reference evidence="3" key="3">
    <citation type="submission" date="2025-08" db="UniProtKB">
        <authorList>
            <consortium name="Ensembl"/>
        </authorList>
    </citation>
    <scope>IDENTIFICATION</scope>
</reference>
<dbReference type="Proteomes" id="UP000265100">
    <property type="component" value="Chromosome 4"/>
</dbReference>
<evidence type="ECO:0000256" key="1">
    <source>
        <dbReference type="PROSITE-ProRule" id="PRU00047"/>
    </source>
</evidence>
<sequence length="209" mass="23283">MAGVTGPIGPFDESTEQWSSYTERFGYFVAANDIQDAKLVPIFLSVIGPKTFTLLRSLLQPAKPGSKSFTEIVDTLTKHFSPKPLVIAERFKFHKRNQEEGESVTMFVASLRKLAEHCEFKDVLNDTLRDRLVCGLRNEAAQKKLLTESDLTLEKAINISVTMEMASKEAHALHATDRVHKLDNGKANAQGPCFRCGKLGHLASDCWCK</sequence>
<evidence type="ECO:0000259" key="2">
    <source>
        <dbReference type="PROSITE" id="PS50158"/>
    </source>
</evidence>
<evidence type="ECO:0000313" key="4">
    <source>
        <dbReference type="Proteomes" id="UP000265100"/>
    </source>
</evidence>
<dbReference type="GO" id="GO:0003676">
    <property type="term" value="F:nucleic acid binding"/>
    <property type="evidence" value="ECO:0007669"/>
    <property type="project" value="InterPro"/>
</dbReference>
<dbReference type="PROSITE" id="PS50158">
    <property type="entry name" value="ZF_CCHC"/>
    <property type="match status" value="1"/>
</dbReference>
<protein>
    <recommendedName>
        <fullName evidence="2">CCHC-type domain-containing protein</fullName>
    </recommendedName>
</protein>
<dbReference type="Ensembl" id="ENSACLT00000060550.1">
    <property type="protein sequence ID" value="ENSACLP00000082982.1"/>
    <property type="gene ID" value="ENSACLG00000038705.1"/>
</dbReference>
<proteinExistence type="predicted"/>
<evidence type="ECO:0000313" key="3">
    <source>
        <dbReference type="Ensembl" id="ENSACLP00000082982.1"/>
    </source>
</evidence>
<dbReference type="PANTHER" id="PTHR33198:SF19">
    <property type="entry name" value="CCHC-TYPE DOMAIN-CONTAINING PROTEIN"/>
    <property type="match status" value="1"/>
</dbReference>
<dbReference type="InterPro" id="IPR036875">
    <property type="entry name" value="Znf_CCHC_sf"/>
</dbReference>
<reference evidence="4" key="2">
    <citation type="submission" date="2023-03" db="EMBL/GenBank/DDBJ databases">
        <authorList>
            <consortium name="Wellcome Sanger Institute Data Sharing"/>
        </authorList>
    </citation>
    <scope>NUCLEOTIDE SEQUENCE [LARGE SCALE GENOMIC DNA]</scope>
</reference>
<reference evidence="3" key="4">
    <citation type="submission" date="2025-09" db="UniProtKB">
        <authorList>
            <consortium name="Ensembl"/>
        </authorList>
    </citation>
    <scope>IDENTIFICATION</scope>
</reference>
<gene>
    <name evidence="3" type="primary">RANBP1</name>
</gene>
<keyword evidence="1" id="KW-0862">Zinc</keyword>
<keyword evidence="1" id="KW-0863">Zinc-finger</keyword>
<accession>A0AAX7VPE4</accession>